<dbReference type="EMBL" id="JACEGQ020000007">
    <property type="protein sequence ID" value="KAH8503652.1"/>
    <property type="molecule type" value="Genomic_DNA"/>
</dbReference>
<gene>
    <name evidence="1" type="ORF">H0E87_014796</name>
</gene>
<name>A0A8T2YF61_POPDE</name>
<accession>A0A8T2YF61</accession>
<sequence length="144" mass="16156">MIHLDGSWCDATQLKDMQWARKTSPLELCRAPKFVSHLLFLTTFLLWTPEKTFVLSSSFSVLSPSPSPSPPPPPSTEHYQYSIIIIPSFEKDLLDWDTLNISVGVKIQSWKIRDSSEAQSLAVHNEVEPIDAESNGYGSPLARL</sequence>
<evidence type="ECO:0000313" key="1">
    <source>
        <dbReference type="EMBL" id="KAH8503652.1"/>
    </source>
</evidence>
<organism evidence="1 2">
    <name type="scientific">Populus deltoides</name>
    <name type="common">Eastern poplar</name>
    <name type="synonym">Eastern cottonwood</name>
    <dbReference type="NCBI Taxonomy" id="3696"/>
    <lineage>
        <taxon>Eukaryota</taxon>
        <taxon>Viridiplantae</taxon>
        <taxon>Streptophyta</taxon>
        <taxon>Embryophyta</taxon>
        <taxon>Tracheophyta</taxon>
        <taxon>Spermatophyta</taxon>
        <taxon>Magnoliopsida</taxon>
        <taxon>eudicotyledons</taxon>
        <taxon>Gunneridae</taxon>
        <taxon>Pentapetalae</taxon>
        <taxon>rosids</taxon>
        <taxon>fabids</taxon>
        <taxon>Malpighiales</taxon>
        <taxon>Salicaceae</taxon>
        <taxon>Saliceae</taxon>
        <taxon>Populus</taxon>
    </lineage>
</organism>
<dbReference type="Proteomes" id="UP000807159">
    <property type="component" value="Chromosome 7"/>
</dbReference>
<dbReference type="AlphaFoldDB" id="A0A8T2YF61"/>
<reference evidence="1" key="1">
    <citation type="journal article" date="2021" name="J. Hered.">
        <title>Genome Assembly of Salicaceae Populus deltoides (Eastern Cottonwood) I-69 Based on Nanopore Sequencing and Hi-C Technologies.</title>
        <authorList>
            <person name="Bai S."/>
            <person name="Wu H."/>
            <person name="Zhang J."/>
            <person name="Pan Z."/>
            <person name="Zhao W."/>
            <person name="Li Z."/>
            <person name="Tong C."/>
        </authorList>
    </citation>
    <scope>NUCLEOTIDE SEQUENCE</scope>
    <source>
        <tissue evidence="1">Leaf</tissue>
    </source>
</reference>
<evidence type="ECO:0000313" key="2">
    <source>
        <dbReference type="Proteomes" id="UP000807159"/>
    </source>
</evidence>
<keyword evidence="2" id="KW-1185">Reference proteome</keyword>
<comment type="caution">
    <text evidence="1">The sequence shown here is derived from an EMBL/GenBank/DDBJ whole genome shotgun (WGS) entry which is preliminary data.</text>
</comment>
<protein>
    <submittedName>
        <fullName evidence="1">Uncharacterized protein</fullName>
    </submittedName>
</protein>
<proteinExistence type="predicted"/>